<dbReference type="Pfam" id="PF16822">
    <property type="entry name" value="ALGX"/>
    <property type="match status" value="1"/>
</dbReference>
<feature type="domain" description="AlgX/AlgJ SGNH hydrolase-like" evidence="5">
    <location>
        <begin position="222"/>
        <end position="345"/>
    </location>
</feature>
<sequence>MSKFFTQIVLFVLTAAFLFSCSSPNHEISGTEATGDASGTETAAIEKTTGGVTTPTEYVTETETQTKTETEAATLYDETCLSPVITDCKNTRPDKIVITGKCEPDAVIKITFNKETISAYPDHGYFVSSIALGNTKSATISIIATAEGKNDSKPVTKNIGYRSGCYVYNDDWHIFVSDFNYRGFLKYTINDLKGETKLNDSQLELLKEKTAYKTEYLKSDGRNAELIILLAPNPSSVYSDELKKQIKISETTKRDQVLEALAETDAVVIDLYDVFYKSRDGEFTPYLRTDSHWSEYGAYLALTELTKYISQKFPAAAPHSFEEYGFKLIEKDGGDIAYYLETDETKMREFAPFAFPTFEMPVKIKKYKGNCVSPDFDVLTGKLEYNTCRDELPSAYVIRDSYGCALTDLLAERFDKTYYQTMWQYQFDTSVIKSMNPDYVIYVLTERNLDVLLK</sequence>
<comment type="caution">
    <text evidence="6">The sequence shown here is derived from an EMBL/GenBank/DDBJ whole genome shotgun (WGS) entry which is preliminary data.</text>
</comment>
<dbReference type="GO" id="GO:0042597">
    <property type="term" value="C:periplasmic space"/>
    <property type="evidence" value="ECO:0007669"/>
    <property type="project" value="UniProtKB-SubCell"/>
</dbReference>
<dbReference type="AlphaFoldDB" id="A0A645AKL9"/>
<evidence type="ECO:0000256" key="2">
    <source>
        <dbReference type="ARBA" id="ARBA00022679"/>
    </source>
</evidence>
<dbReference type="EMBL" id="VSSQ01014262">
    <property type="protein sequence ID" value="MPM53278.1"/>
    <property type="molecule type" value="Genomic_DNA"/>
</dbReference>
<name>A0A645AKL9_9ZZZZ</name>
<gene>
    <name evidence="6" type="ORF">SDC9_100045</name>
</gene>
<dbReference type="InterPro" id="IPR031811">
    <property type="entry name" value="ALGX/ALGJ_SGNH-like"/>
</dbReference>
<accession>A0A645AKL9</accession>
<dbReference type="GO" id="GO:0016740">
    <property type="term" value="F:transferase activity"/>
    <property type="evidence" value="ECO:0007669"/>
    <property type="project" value="UniProtKB-KW"/>
</dbReference>
<keyword evidence="2" id="KW-0808">Transferase</keyword>
<evidence type="ECO:0000313" key="6">
    <source>
        <dbReference type="EMBL" id="MPM53278.1"/>
    </source>
</evidence>
<evidence type="ECO:0000256" key="4">
    <source>
        <dbReference type="ARBA" id="ARBA00022764"/>
    </source>
</evidence>
<keyword evidence="4" id="KW-0574">Periplasm</keyword>
<reference evidence="6" key="1">
    <citation type="submission" date="2019-08" db="EMBL/GenBank/DDBJ databases">
        <authorList>
            <person name="Kucharzyk K."/>
            <person name="Murdoch R.W."/>
            <person name="Higgins S."/>
            <person name="Loffler F."/>
        </authorList>
    </citation>
    <scope>NUCLEOTIDE SEQUENCE</scope>
</reference>
<organism evidence="6">
    <name type="scientific">bioreactor metagenome</name>
    <dbReference type="NCBI Taxonomy" id="1076179"/>
    <lineage>
        <taxon>unclassified sequences</taxon>
        <taxon>metagenomes</taxon>
        <taxon>ecological metagenomes</taxon>
    </lineage>
</organism>
<keyword evidence="3" id="KW-0732">Signal</keyword>
<evidence type="ECO:0000256" key="3">
    <source>
        <dbReference type="ARBA" id="ARBA00022729"/>
    </source>
</evidence>
<dbReference type="PROSITE" id="PS51257">
    <property type="entry name" value="PROKAR_LIPOPROTEIN"/>
    <property type="match status" value="1"/>
</dbReference>
<comment type="subcellular location">
    <subcellularLocation>
        <location evidence="1">Periplasm</location>
    </subcellularLocation>
</comment>
<evidence type="ECO:0000259" key="5">
    <source>
        <dbReference type="Pfam" id="PF16822"/>
    </source>
</evidence>
<proteinExistence type="predicted"/>
<protein>
    <recommendedName>
        <fullName evidence="5">AlgX/AlgJ SGNH hydrolase-like domain-containing protein</fullName>
    </recommendedName>
</protein>
<evidence type="ECO:0000256" key="1">
    <source>
        <dbReference type="ARBA" id="ARBA00004418"/>
    </source>
</evidence>